<dbReference type="PROSITE" id="PS50109">
    <property type="entry name" value="HIS_KIN"/>
    <property type="match status" value="1"/>
</dbReference>
<dbReference type="Proteomes" id="UP000004263">
    <property type="component" value="Unassembled WGS sequence"/>
</dbReference>
<dbReference type="SUPFAM" id="SSF55874">
    <property type="entry name" value="ATPase domain of HSP90 chaperone/DNA topoisomerase II/histidine kinase"/>
    <property type="match status" value="1"/>
</dbReference>
<dbReference type="SMART" id="SM00304">
    <property type="entry name" value="HAMP"/>
    <property type="match status" value="1"/>
</dbReference>
<evidence type="ECO:0000256" key="6">
    <source>
        <dbReference type="ARBA" id="ARBA00022679"/>
    </source>
</evidence>
<keyword evidence="8" id="KW-0547">Nucleotide-binding</keyword>
<dbReference type="InterPro" id="IPR003660">
    <property type="entry name" value="HAMP_dom"/>
</dbReference>
<reference evidence="17 18" key="1">
    <citation type="submission" date="2006-03" db="EMBL/GenBank/DDBJ databases">
        <authorList>
            <person name="Pinhassi J."/>
            <person name="Pedros-Alio C."/>
            <person name="Ferriera S."/>
            <person name="Johnson J."/>
            <person name="Kravitz S."/>
            <person name="Halpern A."/>
            <person name="Remington K."/>
            <person name="Beeson K."/>
            <person name="Tran B."/>
            <person name="Rogers Y.-H."/>
            <person name="Friedman R."/>
            <person name="Venter J.C."/>
        </authorList>
    </citation>
    <scope>NUCLEOTIDE SEQUENCE [LARGE SCALE GENOMIC DNA]</scope>
    <source>
        <strain evidence="17 18">RED65</strain>
    </source>
</reference>
<evidence type="ECO:0000256" key="2">
    <source>
        <dbReference type="ARBA" id="ARBA00004651"/>
    </source>
</evidence>
<proteinExistence type="predicted"/>
<dbReference type="Pfam" id="PF02518">
    <property type="entry name" value="HATPase_c"/>
    <property type="match status" value="1"/>
</dbReference>
<dbReference type="PANTHER" id="PTHR45528:SF1">
    <property type="entry name" value="SENSOR HISTIDINE KINASE CPXA"/>
    <property type="match status" value="1"/>
</dbReference>
<dbReference type="Pfam" id="PF00512">
    <property type="entry name" value="HisKA"/>
    <property type="match status" value="1"/>
</dbReference>
<dbReference type="HOGENOM" id="CLU_000445_89_27_6"/>
<evidence type="ECO:0000256" key="7">
    <source>
        <dbReference type="ARBA" id="ARBA00022692"/>
    </source>
</evidence>
<dbReference type="PRINTS" id="PR00344">
    <property type="entry name" value="BCTRLSENSOR"/>
</dbReference>
<organism evidence="17 18">
    <name type="scientific">Bermanella marisrubri</name>
    <dbReference type="NCBI Taxonomy" id="207949"/>
    <lineage>
        <taxon>Bacteria</taxon>
        <taxon>Pseudomonadati</taxon>
        <taxon>Pseudomonadota</taxon>
        <taxon>Gammaproteobacteria</taxon>
        <taxon>Oceanospirillales</taxon>
        <taxon>Oceanospirillaceae</taxon>
        <taxon>Bermanella</taxon>
    </lineage>
</organism>
<dbReference type="Gene3D" id="3.30.450.160">
    <property type="match status" value="1"/>
</dbReference>
<comment type="catalytic activity">
    <reaction evidence="1">
        <text>ATP + protein L-histidine = ADP + protein N-phospho-L-histidine.</text>
        <dbReference type="EC" id="2.7.13.3"/>
    </reaction>
</comment>
<keyword evidence="18" id="KW-1185">Reference proteome</keyword>
<dbReference type="InterPro" id="IPR003661">
    <property type="entry name" value="HisK_dim/P_dom"/>
</dbReference>
<dbReference type="InterPro" id="IPR003594">
    <property type="entry name" value="HATPase_dom"/>
</dbReference>
<evidence type="ECO:0000313" key="18">
    <source>
        <dbReference type="Proteomes" id="UP000004263"/>
    </source>
</evidence>
<dbReference type="SUPFAM" id="SSF158472">
    <property type="entry name" value="HAMP domain-like"/>
    <property type="match status" value="1"/>
</dbReference>
<comment type="caution">
    <text evidence="17">The sequence shown here is derived from an EMBL/GenBank/DDBJ whole genome shotgun (WGS) entry which is preliminary data.</text>
</comment>
<evidence type="ECO:0000259" key="15">
    <source>
        <dbReference type="PROSITE" id="PS50109"/>
    </source>
</evidence>
<evidence type="ECO:0000256" key="14">
    <source>
        <dbReference type="SAM" id="Phobius"/>
    </source>
</evidence>
<feature type="transmembrane region" description="Helical" evidence="14">
    <location>
        <begin position="156"/>
        <end position="179"/>
    </location>
</feature>
<evidence type="ECO:0000256" key="13">
    <source>
        <dbReference type="ARBA" id="ARBA00023136"/>
    </source>
</evidence>
<dbReference type="InterPro" id="IPR036890">
    <property type="entry name" value="HATPase_C_sf"/>
</dbReference>
<keyword evidence="9 17" id="KW-0418">Kinase</keyword>
<dbReference type="CDD" id="cd00082">
    <property type="entry name" value="HisKA"/>
    <property type="match status" value="1"/>
</dbReference>
<dbReference type="InterPro" id="IPR041124">
    <property type="entry name" value="AbfS_sensor"/>
</dbReference>
<dbReference type="InterPro" id="IPR036097">
    <property type="entry name" value="HisK_dim/P_sf"/>
</dbReference>
<evidence type="ECO:0000256" key="4">
    <source>
        <dbReference type="ARBA" id="ARBA00022475"/>
    </source>
</evidence>
<dbReference type="GO" id="GO:0005886">
    <property type="term" value="C:plasma membrane"/>
    <property type="evidence" value="ECO:0007669"/>
    <property type="project" value="UniProtKB-SubCell"/>
</dbReference>
<dbReference type="EMBL" id="AAQH01000005">
    <property type="protein sequence ID" value="EAT12761.1"/>
    <property type="molecule type" value="Genomic_DNA"/>
</dbReference>
<evidence type="ECO:0000256" key="5">
    <source>
        <dbReference type="ARBA" id="ARBA00022553"/>
    </source>
</evidence>
<dbReference type="Pfam" id="PF18225">
    <property type="entry name" value="AbfS_sensor"/>
    <property type="match status" value="1"/>
</dbReference>
<keyword evidence="12" id="KW-0902">Two-component regulatory system</keyword>
<keyword evidence="6" id="KW-0808">Transferase</keyword>
<keyword evidence="13 14" id="KW-0472">Membrane</keyword>
<feature type="domain" description="HAMP" evidence="16">
    <location>
        <begin position="176"/>
        <end position="230"/>
    </location>
</feature>
<dbReference type="Gene3D" id="6.10.340.10">
    <property type="match status" value="1"/>
</dbReference>
<dbReference type="GO" id="GO:0005524">
    <property type="term" value="F:ATP binding"/>
    <property type="evidence" value="ECO:0007669"/>
    <property type="project" value="UniProtKB-KW"/>
</dbReference>
<dbReference type="RefSeq" id="WP_007018550.1">
    <property type="nucleotide sequence ID" value="NZ_CH724117.1"/>
</dbReference>
<dbReference type="Gene3D" id="1.10.287.130">
    <property type="match status" value="1"/>
</dbReference>
<dbReference type="GO" id="GO:0000155">
    <property type="term" value="F:phosphorelay sensor kinase activity"/>
    <property type="evidence" value="ECO:0007669"/>
    <property type="project" value="InterPro"/>
</dbReference>
<evidence type="ECO:0000256" key="10">
    <source>
        <dbReference type="ARBA" id="ARBA00022840"/>
    </source>
</evidence>
<dbReference type="Gene3D" id="3.30.565.10">
    <property type="entry name" value="Histidine kinase-like ATPase, C-terminal domain"/>
    <property type="match status" value="1"/>
</dbReference>
<dbReference type="CDD" id="cd06225">
    <property type="entry name" value="HAMP"/>
    <property type="match status" value="1"/>
</dbReference>
<comment type="subcellular location">
    <subcellularLocation>
        <location evidence="2">Cell membrane</location>
        <topology evidence="2">Multi-pass membrane protein</topology>
    </subcellularLocation>
</comment>
<keyword evidence="5" id="KW-0597">Phosphoprotein</keyword>
<dbReference type="PANTHER" id="PTHR45528">
    <property type="entry name" value="SENSOR HISTIDINE KINASE CPXA"/>
    <property type="match status" value="1"/>
</dbReference>
<name>Q1N330_9GAMM</name>
<dbReference type="InterPro" id="IPR005467">
    <property type="entry name" value="His_kinase_dom"/>
</dbReference>
<protein>
    <recommendedName>
        <fullName evidence="3">histidine kinase</fullName>
        <ecNumber evidence="3">2.7.13.3</ecNumber>
    </recommendedName>
</protein>
<dbReference type="PROSITE" id="PS50885">
    <property type="entry name" value="HAMP"/>
    <property type="match status" value="1"/>
</dbReference>
<accession>Q1N330</accession>
<evidence type="ECO:0000256" key="3">
    <source>
        <dbReference type="ARBA" id="ARBA00012438"/>
    </source>
</evidence>
<evidence type="ECO:0000256" key="12">
    <source>
        <dbReference type="ARBA" id="ARBA00023012"/>
    </source>
</evidence>
<evidence type="ECO:0000256" key="8">
    <source>
        <dbReference type="ARBA" id="ARBA00022741"/>
    </source>
</evidence>
<gene>
    <name evidence="17" type="ORF">RED65_13792</name>
</gene>
<evidence type="ECO:0000256" key="11">
    <source>
        <dbReference type="ARBA" id="ARBA00022989"/>
    </source>
</evidence>
<dbReference type="EC" id="2.7.13.3" evidence="3"/>
<keyword evidence="4" id="KW-1003">Cell membrane</keyword>
<dbReference type="InterPro" id="IPR004358">
    <property type="entry name" value="Sig_transdc_His_kin-like_C"/>
</dbReference>
<feature type="domain" description="Histidine kinase" evidence="15">
    <location>
        <begin position="238"/>
        <end position="460"/>
    </location>
</feature>
<dbReference type="OrthoDB" id="9804645at2"/>
<evidence type="ECO:0000256" key="9">
    <source>
        <dbReference type="ARBA" id="ARBA00022777"/>
    </source>
</evidence>
<dbReference type="AlphaFoldDB" id="Q1N330"/>
<dbReference type="SMART" id="SM00387">
    <property type="entry name" value="HATPase_c"/>
    <property type="match status" value="1"/>
</dbReference>
<evidence type="ECO:0000256" key="1">
    <source>
        <dbReference type="ARBA" id="ARBA00000085"/>
    </source>
</evidence>
<dbReference type="InterPro" id="IPR050398">
    <property type="entry name" value="HssS/ArlS-like"/>
</dbReference>
<keyword evidence="11 14" id="KW-1133">Transmembrane helix</keyword>
<dbReference type="SMART" id="SM00388">
    <property type="entry name" value="HisKA"/>
    <property type="match status" value="1"/>
</dbReference>
<evidence type="ECO:0000313" key="17">
    <source>
        <dbReference type="EMBL" id="EAT12761.1"/>
    </source>
</evidence>
<feature type="transmembrane region" description="Helical" evidence="14">
    <location>
        <begin position="12"/>
        <end position="33"/>
    </location>
</feature>
<sequence length="467" mass="53394">MSFNLKNIGLTSRILLSIWLTLILIVTSIVVVLKLNTPDRHNLPMPPIQLHDDLLLKLLNEPYSSVKQWFRQQPKKDTRRLFIVKNDQDILNRRIPDALDALRTRLSEQKPFIHERRHGRAMLGRLFLLPNGNHIEVLVHTRIGPPPFHHTILENIAYLITLLIAISGIISWLLTRYILKPIIELRHATHQIVLGNFDLRLSSKIKQSGDIALLAQDFDHMADTLQRSLQSHKHLLHDISHELRSPITRLQLATELAKQAFSDKDNEHFLRIDKEIEQIKDMITTLLNLPAYELEPHLAIQDSIDLLELIETIRSDLNFQQDHIKIEINNQLPMMYQHECIIHANSQLLHSAIENVLRNALNYHDTNSAITINIQLLTKNASHYLAIRICDQGPGVRSELLEEIFKPFYRTSAARDRLSGGHGLGLAISKRALELHGGYIEACNQKPSGLCVTLSLPLSLTVDVNPI</sequence>
<dbReference type="Pfam" id="PF00672">
    <property type="entry name" value="HAMP"/>
    <property type="match status" value="1"/>
</dbReference>
<evidence type="ECO:0000259" key="16">
    <source>
        <dbReference type="PROSITE" id="PS50885"/>
    </source>
</evidence>
<dbReference type="STRING" id="207949.RED65_13792"/>
<dbReference type="SUPFAM" id="SSF47384">
    <property type="entry name" value="Homodimeric domain of signal transducing histidine kinase"/>
    <property type="match status" value="1"/>
</dbReference>
<keyword evidence="7 14" id="KW-0812">Transmembrane</keyword>
<keyword evidence="10" id="KW-0067">ATP-binding</keyword>